<dbReference type="Pfam" id="PF04892">
    <property type="entry name" value="VanZ"/>
    <property type="match status" value="1"/>
</dbReference>
<comment type="subcellular location">
    <subcellularLocation>
        <location evidence="1">Membrane</location>
        <topology evidence="1">Multi-pass membrane protein</topology>
    </subcellularLocation>
</comment>
<feature type="domain" description="VanZ-like" evidence="6">
    <location>
        <begin position="48"/>
        <end position="191"/>
    </location>
</feature>
<evidence type="ECO:0000256" key="1">
    <source>
        <dbReference type="ARBA" id="ARBA00004141"/>
    </source>
</evidence>
<dbReference type="PIRSF" id="PIRSF031578">
    <property type="entry name" value="Uncharacterised_Vanz_RDD-cont"/>
    <property type="match status" value="1"/>
</dbReference>
<sequence length="395" mass="45178">MATYLFPIKTAILTFPFLALLIALPFLIWQYRRYGGLSTWRGITIYSFVFYLLCAYFLIILPLPKIADVAKLTTQRYNLVPFTAWREFWLTTVFKPRDPGTWSRAIRQPGFIQPVFNVVLTIPFGVYLRYYFKQSFPKIILWGFGLSLFFELTQLSGLYGIYPRPYRLFDVDDLILNTTGALIGAVITPLLVMAFPSREEMDAKSIAKGRRVTFTRRLVAWLIDFVICQPLISGLFAGLFALLGWQWASKNHILLYSLSCLLIFLVVPAWKHGETLGKKIVKIEIVAADQQPVKFGWLLLRQLLLYGIAIPSFVETNYLIVQIFSKMHQSQANLLLLGVSGLISVFIGINFVWGLFFRQGRFFYDDWAKTMQISLTQPATTETTSAAEKSESSAD</sequence>
<dbReference type="InterPro" id="IPR006976">
    <property type="entry name" value="VanZ-like"/>
</dbReference>
<comment type="caution">
    <text evidence="8">The sequence shown here is derived from an EMBL/GenBank/DDBJ whole genome shotgun (WGS) entry which is preliminary data.</text>
</comment>
<feature type="transmembrane region" description="Helical" evidence="5">
    <location>
        <begin position="253"/>
        <end position="270"/>
    </location>
</feature>
<name>A0ABW4BMU9_9LACO</name>
<dbReference type="PANTHER" id="PTHR36834:SF1">
    <property type="entry name" value="INTEGRAL MEMBRANE PROTEIN"/>
    <property type="match status" value="1"/>
</dbReference>
<dbReference type="PANTHER" id="PTHR36834">
    <property type="entry name" value="MEMBRANE PROTEIN-RELATED"/>
    <property type="match status" value="1"/>
</dbReference>
<keyword evidence="2 5" id="KW-0812">Transmembrane</keyword>
<keyword evidence="9" id="KW-1185">Reference proteome</keyword>
<dbReference type="InterPro" id="IPR053150">
    <property type="entry name" value="Teicoplanin_resist-assoc"/>
</dbReference>
<feature type="transmembrane region" description="Helical" evidence="5">
    <location>
        <begin position="12"/>
        <end position="31"/>
    </location>
</feature>
<feature type="domain" description="RDD" evidence="7">
    <location>
        <begin position="213"/>
        <end position="368"/>
    </location>
</feature>
<feature type="transmembrane region" description="Helical" evidence="5">
    <location>
        <begin position="43"/>
        <end position="63"/>
    </location>
</feature>
<gene>
    <name evidence="8" type="ORF">ACFQ4R_04805</name>
</gene>
<feature type="transmembrane region" description="Helical" evidence="5">
    <location>
        <begin position="111"/>
        <end position="132"/>
    </location>
</feature>
<evidence type="ECO:0000256" key="2">
    <source>
        <dbReference type="ARBA" id="ARBA00022692"/>
    </source>
</evidence>
<dbReference type="Pfam" id="PF06271">
    <property type="entry name" value="RDD"/>
    <property type="match status" value="1"/>
</dbReference>
<accession>A0ABW4BMU9</accession>
<dbReference type="Proteomes" id="UP001597191">
    <property type="component" value="Unassembled WGS sequence"/>
</dbReference>
<dbReference type="InterPro" id="IPR021192">
    <property type="entry name" value="UCP031578_Vanz/RDD"/>
</dbReference>
<dbReference type="EMBL" id="JBHTOH010000030">
    <property type="protein sequence ID" value="MFD1410930.1"/>
    <property type="molecule type" value="Genomic_DNA"/>
</dbReference>
<evidence type="ECO:0000256" key="4">
    <source>
        <dbReference type="ARBA" id="ARBA00023136"/>
    </source>
</evidence>
<dbReference type="InterPro" id="IPR010432">
    <property type="entry name" value="RDD"/>
</dbReference>
<dbReference type="RefSeq" id="WP_125649280.1">
    <property type="nucleotide sequence ID" value="NZ_JBHTOH010000030.1"/>
</dbReference>
<feature type="transmembrane region" description="Helical" evidence="5">
    <location>
        <begin position="218"/>
        <end position="247"/>
    </location>
</feature>
<evidence type="ECO:0000313" key="8">
    <source>
        <dbReference type="EMBL" id="MFD1410930.1"/>
    </source>
</evidence>
<keyword evidence="4 5" id="KW-0472">Membrane</keyword>
<feature type="transmembrane region" description="Helical" evidence="5">
    <location>
        <begin position="139"/>
        <end position="162"/>
    </location>
</feature>
<reference evidence="9" key="1">
    <citation type="journal article" date="2019" name="Int. J. Syst. Evol. Microbiol.">
        <title>The Global Catalogue of Microorganisms (GCM) 10K type strain sequencing project: providing services to taxonomists for standard genome sequencing and annotation.</title>
        <authorList>
            <consortium name="The Broad Institute Genomics Platform"/>
            <consortium name="The Broad Institute Genome Sequencing Center for Infectious Disease"/>
            <person name="Wu L."/>
            <person name="Ma J."/>
        </authorList>
    </citation>
    <scope>NUCLEOTIDE SEQUENCE [LARGE SCALE GENOMIC DNA]</scope>
    <source>
        <strain evidence="9">CCM 8937</strain>
    </source>
</reference>
<keyword evidence="3 5" id="KW-1133">Transmembrane helix</keyword>
<feature type="transmembrane region" description="Helical" evidence="5">
    <location>
        <begin position="303"/>
        <end position="324"/>
    </location>
</feature>
<feature type="transmembrane region" description="Helical" evidence="5">
    <location>
        <begin position="336"/>
        <end position="357"/>
    </location>
</feature>
<feature type="transmembrane region" description="Helical" evidence="5">
    <location>
        <begin position="174"/>
        <end position="197"/>
    </location>
</feature>
<organism evidence="8 9">
    <name type="scientific">Lapidilactobacillus gannanensis</name>
    <dbReference type="NCBI Taxonomy" id="2486002"/>
    <lineage>
        <taxon>Bacteria</taxon>
        <taxon>Bacillati</taxon>
        <taxon>Bacillota</taxon>
        <taxon>Bacilli</taxon>
        <taxon>Lactobacillales</taxon>
        <taxon>Lactobacillaceae</taxon>
        <taxon>Lapidilactobacillus</taxon>
    </lineage>
</organism>
<evidence type="ECO:0000313" key="9">
    <source>
        <dbReference type="Proteomes" id="UP001597191"/>
    </source>
</evidence>
<evidence type="ECO:0000259" key="6">
    <source>
        <dbReference type="Pfam" id="PF04892"/>
    </source>
</evidence>
<evidence type="ECO:0000256" key="3">
    <source>
        <dbReference type="ARBA" id="ARBA00022989"/>
    </source>
</evidence>
<proteinExistence type="predicted"/>
<evidence type="ECO:0000259" key="7">
    <source>
        <dbReference type="Pfam" id="PF06271"/>
    </source>
</evidence>
<evidence type="ECO:0000256" key="5">
    <source>
        <dbReference type="SAM" id="Phobius"/>
    </source>
</evidence>
<protein>
    <submittedName>
        <fullName evidence="8">VanZ family protein</fullName>
    </submittedName>
</protein>